<dbReference type="CDD" id="cd09272">
    <property type="entry name" value="RNase_HI_RT_Ty1"/>
    <property type="match status" value="1"/>
</dbReference>
<dbReference type="OrthoDB" id="1406589at2759"/>
<feature type="domain" description="Reverse transcriptase Ty1/copia-type" evidence="2">
    <location>
        <begin position="131"/>
        <end position="226"/>
    </location>
</feature>
<dbReference type="EMBL" id="QJKJ01005413">
    <property type="protein sequence ID" value="RDX90374.1"/>
    <property type="molecule type" value="Genomic_DNA"/>
</dbReference>
<dbReference type="InterPro" id="IPR013103">
    <property type="entry name" value="RVT_2"/>
</dbReference>
<dbReference type="Proteomes" id="UP000257109">
    <property type="component" value="Unassembled WGS sequence"/>
</dbReference>
<dbReference type="PANTHER" id="PTHR11439">
    <property type="entry name" value="GAG-POL-RELATED RETROTRANSPOSON"/>
    <property type="match status" value="1"/>
</dbReference>
<gene>
    <name evidence="3" type="primary">GIP</name>
    <name evidence="3" type="ORF">CR513_27763</name>
</gene>
<evidence type="ECO:0000313" key="3">
    <source>
        <dbReference type="EMBL" id="RDX90374.1"/>
    </source>
</evidence>
<dbReference type="Pfam" id="PF07727">
    <property type="entry name" value="RVT_2"/>
    <property type="match status" value="1"/>
</dbReference>
<evidence type="ECO:0000256" key="1">
    <source>
        <dbReference type="SAM" id="MobiDB-lite"/>
    </source>
</evidence>
<reference evidence="3" key="1">
    <citation type="submission" date="2018-05" db="EMBL/GenBank/DDBJ databases">
        <title>Draft genome of Mucuna pruriens seed.</title>
        <authorList>
            <person name="Nnadi N.E."/>
            <person name="Vos R."/>
            <person name="Hasami M.H."/>
            <person name="Devisetty U.K."/>
            <person name="Aguiy J.C."/>
        </authorList>
    </citation>
    <scope>NUCLEOTIDE SEQUENCE [LARGE SCALE GENOMIC DNA]</scope>
    <source>
        <strain evidence="3">JCA_2017</strain>
    </source>
</reference>
<dbReference type="STRING" id="157652.A0A371GIK5"/>
<feature type="non-terminal residue" evidence="3">
    <location>
        <position position="1"/>
    </location>
</feature>
<dbReference type="PANTHER" id="PTHR11439:SF515">
    <property type="entry name" value="GAG-POL POLYPROTEIN"/>
    <property type="match status" value="1"/>
</dbReference>
<dbReference type="SUPFAM" id="SSF56672">
    <property type="entry name" value="DNA/RNA polymerases"/>
    <property type="match status" value="1"/>
</dbReference>
<accession>A0A371GIK5</accession>
<feature type="region of interest" description="Disordered" evidence="1">
    <location>
        <begin position="1"/>
        <end position="42"/>
    </location>
</feature>
<name>A0A371GIK5_MUCPR</name>
<feature type="compositionally biased region" description="Basic and acidic residues" evidence="1">
    <location>
        <begin position="1"/>
        <end position="18"/>
    </location>
</feature>
<keyword evidence="4" id="KW-1185">Reference proteome</keyword>
<evidence type="ECO:0000313" key="4">
    <source>
        <dbReference type="Proteomes" id="UP000257109"/>
    </source>
</evidence>
<dbReference type="InterPro" id="IPR043502">
    <property type="entry name" value="DNA/RNA_pol_sf"/>
</dbReference>
<protein>
    <submittedName>
        <fullName evidence="3">Copia protein</fullName>
    </submittedName>
</protein>
<evidence type="ECO:0000259" key="2">
    <source>
        <dbReference type="Pfam" id="PF07727"/>
    </source>
</evidence>
<comment type="caution">
    <text evidence="3">The sequence shown here is derived from an EMBL/GenBank/DDBJ whole genome shotgun (WGS) entry which is preliminary data.</text>
</comment>
<organism evidence="3 4">
    <name type="scientific">Mucuna pruriens</name>
    <name type="common">Velvet bean</name>
    <name type="synonym">Dolichos pruriens</name>
    <dbReference type="NCBI Taxonomy" id="157652"/>
    <lineage>
        <taxon>Eukaryota</taxon>
        <taxon>Viridiplantae</taxon>
        <taxon>Streptophyta</taxon>
        <taxon>Embryophyta</taxon>
        <taxon>Tracheophyta</taxon>
        <taxon>Spermatophyta</taxon>
        <taxon>Magnoliopsida</taxon>
        <taxon>eudicotyledons</taxon>
        <taxon>Gunneridae</taxon>
        <taxon>Pentapetalae</taxon>
        <taxon>rosids</taxon>
        <taxon>fabids</taxon>
        <taxon>Fabales</taxon>
        <taxon>Fabaceae</taxon>
        <taxon>Papilionoideae</taxon>
        <taxon>50 kb inversion clade</taxon>
        <taxon>NPAAA clade</taxon>
        <taxon>indigoferoid/millettioid clade</taxon>
        <taxon>Phaseoleae</taxon>
        <taxon>Mucuna</taxon>
    </lineage>
</organism>
<proteinExistence type="predicted"/>
<sequence>MEKEKDPGKEQKLGHYARECWAGEGAKNKPNNRAHLAQDEGTDSDSEAVLLMAITSSEAQPRILIEEEENSNLHQSLLDQELFQDSTVNSEGALIDYALIIEAKPVEFDKVVTEEKWLKAMKVEINSTAKNQTWKLVDPPSNKKWITLKWVYKVKVNPKGEVVKYKARLVAKGFLQKAGIDYGEVYAPVARIEIVRLVIVIATNADWSMHQLNVKSAFLNGPLEEEQNNPTGTPVEVGLSLKKETNEEQVDPTHYRRIVGCLSNTRPNFNVSVGLVSSLLVGKRILRYVQGTVDFGILFPKGEAAAEPELISWSSTKEPVVALSSCKAEYIAAFETTCQAVWLDALLGELQEKNLKKVKLLIDNKSAIDLARHLASHGRSKHVETRFHFLREQVNSEKLKIEYCRIEIQFAVIFTKALKRERFRRVDGVMYANLIQTISFLLKCYKPRDTRTVSATENDEKDGDVVLLRPTFLMSWRRRIGKEDELLFFNGCQKAGLKVKHIGSRLASHLNTMIRLVEPPKVGMVRI</sequence>
<dbReference type="AlphaFoldDB" id="A0A371GIK5"/>